<dbReference type="InterPro" id="IPR018303">
    <property type="entry name" value="ATPase_P-typ_P_site"/>
</dbReference>
<dbReference type="NCBIfam" id="TIGR01494">
    <property type="entry name" value="ATPase_P-type"/>
    <property type="match status" value="2"/>
</dbReference>
<evidence type="ECO:0000256" key="5">
    <source>
        <dbReference type="ARBA" id="ARBA00023136"/>
    </source>
</evidence>
<feature type="transmembrane region" description="Helical" evidence="6">
    <location>
        <begin position="68"/>
        <end position="86"/>
    </location>
</feature>
<feature type="transmembrane region" description="Helical" evidence="6">
    <location>
        <begin position="691"/>
        <end position="709"/>
    </location>
</feature>
<feature type="transmembrane region" description="Helical" evidence="6">
    <location>
        <begin position="716"/>
        <end position="736"/>
    </location>
</feature>
<dbReference type="SFLD" id="SFLDS00003">
    <property type="entry name" value="Haloacid_Dehalogenase"/>
    <property type="match status" value="1"/>
</dbReference>
<evidence type="ECO:0000256" key="6">
    <source>
        <dbReference type="SAM" id="Phobius"/>
    </source>
</evidence>
<dbReference type="STRING" id="180332.GCA_000797495_00434"/>
<dbReference type="InterPro" id="IPR044492">
    <property type="entry name" value="P_typ_ATPase_HD_dom"/>
</dbReference>
<dbReference type="InterPro" id="IPR001757">
    <property type="entry name" value="P_typ_ATPase"/>
</dbReference>
<dbReference type="InterPro" id="IPR059000">
    <property type="entry name" value="ATPase_P-type_domA"/>
</dbReference>
<dbReference type="RefSeq" id="WP_138003701.1">
    <property type="nucleotide sequence ID" value="NZ_QGQD01000086.1"/>
</dbReference>
<keyword evidence="3" id="KW-1278">Translocase</keyword>
<dbReference type="PANTHER" id="PTHR42861">
    <property type="entry name" value="CALCIUM-TRANSPORTING ATPASE"/>
    <property type="match status" value="1"/>
</dbReference>
<dbReference type="SUPFAM" id="SSF56784">
    <property type="entry name" value="HAD-like"/>
    <property type="match status" value="1"/>
</dbReference>
<dbReference type="GO" id="GO:0016887">
    <property type="term" value="F:ATP hydrolysis activity"/>
    <property type="evidence" value="ECO:0007669"/>
    <property type="project" value="InterPro"/>
</dbReference>
<keyword evidence="4 6" id="KW-1133">Transmembrane helix</keyword>
<dbReference type="SUPFAM" id="SSF81660">
    <property type="entry name" value="Metal cation-transporting ATPase, ATP-binding domain N"/>
    <property type="match status" value="1"/>
</dbReference>
<dbReference type="SUPFAM" id="SSF81653">
    <property type="entry name" value="Calcium ATPase, transduction domain A"/>
    <property type="match status" value="1"/>
</dbReference>
<keyword evidence="2 6" id="KW-0812">Transmembrane</keyword>
<dbReference type="SUPFAM" id="SSF81665">
    <property type="entry name" value="Calcium ATPase, transmembrane domain M"/>
    <property type="match status" value="1"/>
</dbReference>
<dbReference type="Gene3D" id="1.20.1110.10">
    <property type="entry name" value="Calcium-transporting ATPase, transmembrane domain"/>
    <property type="match status" value="1"/>
</dbReference>
<feature type="transmembrane region" description="Helical" evidence="6">
    <location>
        <begin position="742"/>
        <end position="760"/>
    </location>
</feature>
<organism evidence="8 9">
    <name type="scientific">Robinsoniella peoriensis</name>
    <dbReference type="NCBI Taxonomy" id="180332"/>
    <lineage>
        <taxon>Bacteria</taxon>
        <taxon>Bacillati</taxon>
        <taxon>Bacillota</taxon>
        <taxon>Clostridia</taxon>
        <taxon>Lachnospirales</taxon>
        <taxon>Lachnospiraceae</taxon>
        <taxon>Robinsoniella</taxon>
    </lineage>
</organism>
<evidence type="ECO:0000256" key="3">
    <source>
        <dbReference type="ARBA" id="ARBA00022967"/>
    </source>
</evidence>
<sequence length="790" mass="85482">MKAEVDCKSGLNKNEIADRIKEGKQNIVQSNITKTKGQIIKSNVFTLFNLLNALIAVALAVVGAWSNMVFTGIILLNIIIGIAQELKAKKLVEELSLLSMPTVTVIRDSEEQTISVEEIVLDDIMLLESGRQISCDSIVREGELEVNESLLTGESDSVIKRAGDRLLSGSSVICGKCYAQVEHVGNENYAAKISEEAKKMRSVNSELMNSMKKVTKVTSFLIIPLGVILFAEAFFLRGDSTFSAVVSSAAGLLGMLPKGLVLLISISLAGGVIKLAKQKVLIQDLYSLESLAHVDILCLDKTGTLTEGKMQVSRTYDLAKESGIEVDFHKMMGSFLHYSDDNNATFQALKEYYEEEDSYTVIGKISFSSQRKWSAVSFEGGGTFVVGAPERLLDGRIPGFLQKEIENGKRVIIAGFTRDQVQPDETLTRVCPLMAVVINDKVRENASETLRYFRKEGVEIKIISGDNPAAVSSIGKEAGLANYRAYIDMSTIAEDADLTRITSKYTVFGRTTPLQKKQLLQAMKEQGHSVAMTGDGVNDLLALKEADCSIAVAEGSDAAKQVAQVVLLDSDFSSLPDVLLEGRRVVNNVTRVAGVFFVKTIYSVLLTVICILLNMPFPFIPIQITLIDAAIEAYPAFLTAFEPNGNKVGEKFLPAAFRRAVPNAVAIIFGIMSVYLAAPLLGIGAGQMNTAAYLLVGIVSIAAVIRSSAPFTKLRVFVCSTMTFGFIAAITLFHSLLKIEGLSFEAVLVLGFASVGALLLERIVSMIIHISQGKNSAGSISGRKQSVGEN</sequence>
<gene>
    <name evidence="8" type="primary">ctpF_2</name>
    <name evidence="8" type="ORF">DSM106044_04459</name>
</gene>
<dbReference type="Proteomes" id="UP000306509">
    <property type="component" value="Unassembled WGS sequence"/>
</dbReference>
<protein>
    <submittedName>
        <fullName evidence="8">Putative cation-transporting ATPase F</fullName>
        <ecNumber evidence="8">3.6.3.-</ecNumber>
    </submittedName>
</protein>
<dbReference type="InterPro" id="IPR036412">
    <property type="entry name" value="HAD-like_sf"/>
</dbReference>
<evidence type="ECO:0000259" key="7">
    <source>
        <dbReference type="Pfam" id="PF00122"/>
    </source>
</evidence>
<evidence type="ECO:0000256" key="1">
    <source>
        <dbReference type="ARBA" id="ARBA00004141"/>
    </source>
</evidence>
<dbReference type="Gene3D" id="2.70.150.10">
    <property type="entry name" value="Calcium-transporting ATPase, cytoplasmic transduction domain A"/>
    <property type="match status" value="1"/>
</dbReference>
<dbReference type="InterPro" id="IPR023214">
    <property type="entry name" value="HAD_sf"/>
</dbReference>
<dbReference type="PRINTS" id="PR00119">
    <property type="entry name" value="CATATPASE"/>
</dbReference>
<evidence type="ECO:0000313" key="9">
    <source>
        <dbReference type="Proteomes" id="UP000306509"/>
    </source>
</evidence>
<feature type="transmembrane region" description="Helical" evidence="6">
    <location>
        <begin position="44"/>
        <end position="62"/>
    </location>
</feature>
<feature type="transmembrane region" description="Helical" evidence="6">
    <location>
        <begin position="620"/>
        <end position="641"/>
    </location>
</feature>
<comment type="subcellular location">
    <subcellularLocation>
        <location evidence="1">Membrane</location>
        <topology evidence="1">Multi-pass membrane protein</topology>
    </subcellularLocation>
</comment>
<feature type="transmembrane region" description="Helical" evidence="6">
    <location>
        <begin position="592"/>
        <end position="614"/>
    </location>
</feature>
<name>A0A4U8Q2X7_9FIRM</name>
<keyword evidence="9" id="KW-1185">Reference proteome</keyword>
<feature type="transmembrane region" description="Helical" evidence="6">
    <location>
        <begin position="661"/>
        <end position="685"/>
    </location>
</feature>
<keyword evidence="5 6" id="KW-0472">Membrane</keyword>
<dbReference type="Pfam" id="PF00122">
    <property type="entry name" value="E1-E2_ATPase"/>
    <property type="match status" value="1"/>
</dbReference>
<feature type="domain" description="P-type ATPase A" evidence="7">
    <location>
        <begin position="99"/>
        <end position="196"/>
    </location>
</feature>
<dbReference type="InterPro" id="IPR023299">
    <property type="entry name" value="ATPase_P-typ_cyto_dom_N"/>
</dbReference>
<dbReference type="EMBL" id="QGQD01000086">
    <property type="protein sequence ID" value="TLC98708.1"/>
    <property type="molecule type" value="Genomic_DNA"/>
</dbReference>
<dbReference type="PROSITE" id="PS00154">
    <property type="entry name" value="ATPASE_E1_E2"/>
    <property type="match status" value="1"/>
</dbReference>
<dbReference type="SFLD" id="SFLDG00002">
    <property type="entry name" value="C1.7:_P-type_atpase_like"/>
    <property type="match status" value="1"/>
</dbReference>
<dbReference type="SFLD" id="SFLDF00027">
    <property type="entry name" value="p-type_atpase"/>
    <property type="match status" value="1"/>
</dbReference>
<comment type="caution">
    <text evidence="8">The sequence shown here is derived from an EMBL/GenBank/DDBJ whole genome shotgun (WGS) entry which is preliminary data.</text>
</comment>
<dbReference type="GO" id="GO:0005524">
    <property type="term" value="F:ATP binding"/>
    <property type="evidence" value="ECO:0007669"/>
    <property type="project" value="InterPro"/>
</dbReference>
<dbReference type="CDD" id="cd02609">
    <property type="entry name" value="P-type_ATPase"/>
    <property type="match status" value="1"/>
</dbReference>
<proteinExistence type="predicted"/>
<dbReference type="InterPro" id="IPR023298">
    <property type="entry name" value="ATPase_P-typ_TM_dom_sf"/>
</dbReference>
<keyword evidence="8" id="KW-0378">Hydrolase</keyword>
<evidence type="ECO:0000256" key="2">
    <source>
        <dbReference type="ARBA" id="ARBA00022692"/>
    </source>
</evidence>
<dbReference type="Gene3D" id="3.40.50.1000">
    <property type="entry name" value="HAD superfamily/HAD-like"/>
    <property type="match status" value="1"/>
</dbReference>
<dbReference type="EC" id="3.6.3.-" evidence="8"/>
<evidence type="ECO:0000313" key="8">
    <source>
        <dbReference type="EMBL" id="TLC98708.1"/>
    </source>
</evidence>
<feature type="transmembrane region" description="Helical" evidence="6">
    <location>
        <begin position="256"/>
        <end position="276"/>
    </location>
</feature>
<dbReference type="InterPro" id="IPR008250">
    <property type="entry name" value="ATPase_P-typ_transduc_dom_A_sf"/>
</dbReference>
<evidence type="ECO:0000256" key="4">
    <source>
        <dbReference type="ARBA" id="ARBA00022989"/>
    </source>
</evidence>
<feature type="transmembrane region" description="Helical" evidence="6">
    <location>
        <begin position="217"/>
        <end position="236"/>
    </location>
</feature>
<dbReference type="Pfam" id="PF00702">
    <property type="entry name" value="Hydrolase"/>
    <property type="match status" value="1"/>
</dbReference>
<dbReference type="AlphaFoldDB" id="A0A4U8Q2X7"/>
<dbReference type="GO" id="GO:0016020">
    <property type="term" value="C:membrane"/>
    <property type="evidence" value="ECO:0007669"/>
    <property type="project" value="UniProtKB-SubCell"/>
</dbReference>
<reference evidence="8 9" key="1">
    <citation type="journal article" date="2019" name="Anaerobe">
        <title>Detection of Robinsoniella peoriensis in multiple bone samples of a trauma patient.</title>
        <authorList>
            <person name="Schrottner P."/>
            <person name="Hartwich K."/>
            <person name="Bunk B."/>
            <person name="Schober I."/>
            <person name="Helbig S."/>
            <person name="Rudolph W.W."/>
            <person name="Gunzer F."/>
        </authorList>
    </citation>
    <scope>NUCLEOTIDE SEQUENCE [LARGE SCALE GENOMIC DNA]</scope>
    <source>
        <strain evidence="8 9">DSM 106044</strain>
    </source>
</reference>
<accession>A0A4U8Q2X7</accession>
<dbReference type="Gene3D" id="3.40.1110.10">
    <property type="entry name" value="Calcium-transporting ATPase, cytoplasmic domain N"/>
    <property type="match status" value="1"/>
</dbReference>